<comment type="caution">
    <text evidence="8">The sequence shown here is derived from an EMBL/GenBank/DDBJ whole genome shotgun (WGS) entry which is preliminary data.</text>
</comment>
<dbReference type="SUPFAM" id="SSF55957">
    <property type="entry name" value="Phosphoglucomutase, C-terminal domain"/>
    <property type="match status" value="1"/>
</dbReference>
<evidence type="ECO:0000256" key="4">
    <source>
        <dbReference type="ARBA" id="ARBA00022842"/>
    </source>
</evidence>
<dbReference type="PANTHER" id="PTHR43771:SF2">
    <property type="entry name" value="PHOSPHOMANNOMUTASE_PHOSPHOGLUCOMUTASE"/>
    <property type="match status" value="1"/>
</dbReference>
<gene>
    <name evidence="8" type="ORF">S06H3_23049</name>
</gene>
<keyword evidence="5" id="KW-0413">Isomerase</keyword>
<dbReference type="InterPro" id="IPR005843">
    <property type="entry name" value="A-D-PHexomutase_C"/>
</dbReference>
<accession>X1KBP5</accession>
<protein>
    <recommendedName>
        <fullName evidence="9">Alpha-D-phosphohexomutase C-terminal domain-containing protein</fullName>
    </recommendedName>
</protein>
<evidence type="ECO:0000256" key="2">
    <source>
        <dbReference type="ARBA" id="ARBA00022553"/>
    </source>
</evidence>
<dbReference type="InterPro" id="IPR005846">
    <property type="entry name" value="A-D-PHexomutase_a/b/a-III"/>
</dbReference>
<comment type="cofactor">
    <cofactor evidence="1">
        <name>Mg(2+)</name>
        <dbReference type="ChEBI" id="CHEBI:18420"/>
    </cofactor>
</comment>
<dbReference type="GO" id="GO:0046872">
    <property type="term" value="F:metal ion binding"/>
    <property type="evidence" value="ECO:0007669"/>
    <property type="project" value="UniProtKB-KW"/>
</dbReference>
<dbReference type="Gene3D" id="3.40.120.10">
    <property type="entry name" value="Alpha-D-Glucose-1,6-Bisphosphate, subunit A, domain 3"/>
    <property type="match status" value="1"/>
</dbReference>
<organism evidence="8">
    <name type="scientific">marine sediment metagenome</name>
    <dbReference type="NCBI Taxonomy" id="412755"/>
    <lineage>
        <taxon>unclassified sequences</taxon>
        <taxon>metagenomes</taxon>
        <taxon>ecological metagenomes</taxon>
    </lineage>
</organism>
<dbReference type="AlphaFoldDB" id="X1KBP5"/>
<feature type="domain" description="Alpha-D-phosphohexomutase C-terminal" evidence="6">
    <location>
        <begin position="72"/>
        <end position="118"/>
    </location>
</feature>
<feature type="non-terminal residue" evidence="8">
    <location>
        <position position="1"/>
    </location>
</feature>
<evidence type="ECO:0008006" key="9">
    <source>
        <dbReference type="Google" id="ProtNLM"/>
    </source>
</evidence>
<sequence>GDFGGEPSGSWIFPGISLCPDGIYAAAHVVAIANQRKLSELVDSIPGYPLLRGNISSEGVVMSSLEPHLMAMKPLSVDNVDGIKLNFKDGWLLIRASGTEPIIRLTAEAKSETRVHQLYDNGIRAIKNCIEGGKKGVG</sequence>
<evidence type="ECO:0000259" key="6">
    <source>
        <dbReference type="Pfam" id="PF00408"/>
    </source>
</evidence>
<dbReference type="PANTHER" id="PTHR43771">
    <property type="entry name" value="PHOSPHOMANNOMUTASE"/>
    <property type="match status" value="1"/>
</dbReference>
<keyword evidence="2" id="KW-0597">Phosphoprotein</keyword>
<evidence type="ECO:0000259" key="7">
    <source>
        <dbReference type="Pfam" id="PF02880"/>
    </source>
</evidence>
<dbReference type="GO" id="GO:0005975">
    <property type="term" value="P:carbohydrate metabolic process"/>
    <property type="evidence" value="ECO:0007669"/>
    <property type="project" value="InterPro"/>
</dbReference>
<evidence type="ECO:0000256" key="5">
    <source>
        <dbReference type="ARBA" id="ARBA00023235"/>
    </source>
</evidence>
<dbReference type="Gene3D" id="3.30.310.50">
    <property type="entry name" value="Alpha-D-phosphohexomutase, C-terminal domain"/>
    <property type="match status" value="1"/>
</dbReference>
<dbReference type="InterPro" id="IPR016055">
    <property type="entry name" value="A-D-PHexomutase_a/b/a-I/II/III"/>
</dbReference>
<dbReference type="Pfam" id="PF02880">
    <property type="entry name" value="PGM_PMM_III"/>
    <property type="match status" value="1"/>
</dbReference>
<reference evidence="8" key="1">
    <citation type="journal article" date="2014" name="Front. Microbiol.">
        <title>High frequency of phylogenetically diverse reductive dehalogenase-homologous genes in deep subseafloor sedimentary metagenomes.</title>
        <authorList>
            <person name="Kawai M."/>
            <person name="Futagami T."/>
            <person name="Toyoda A."/>
            <person name="Takaki Y."/>
            <person name="Nishi S."/>
            <person name="Hori S."/>
            <person name="Arai W."/>
            <person name="Tsubouchi T."/>
            <person name="Morono Y."/>
            <person name="Uchiyama I."/>
            <person name="Ito T."/>
            <person name="Fujiyama A."/>
            <person name="Inagaki F."/>
            <person name="Takami H."/>
        </authorList>
    </citation>
    <scope>NUCLEOTIDE SEQUENCE</scope>
    <source>
        <strain evidence="8">Expedition CK06-06</strain>
    </source>
</reference>
<dbReference type="SUPFAM" id="SSF53738">
    <property type="entry name" value="Phosphoglucomutase, first 3 domains"/>
    <property type="match status" value="1"/>
</dbReference>
<name>X1KBP5_9ZZZZ</name>
<keyword evidence="3" id="KW-0479">Metal-binding</keyword>
<evidence type="ECO:0000256" key="3">
    <source>
        <dbReference type="ARBA" id="ARBA00022723"/>
    </source>
</evidence>
<dbReference type="InterPro" id="IPR036900">
    <property type="entry name" value="A-D-PHexomutase_C_sf"/>
</dbReference>
<proteinExistence type="predicted"/>
<dbReference type="GO" id="GO:0016868">
    <property type="term" value="F:intramolecular phosphotransferase activity"/>
    <property type="evidence" value="ECO:0007669"/>
    <property type="project" value="InterPro"/>
</dbReference>
<feature type="domain" description="Alpha-D-phosphohexomutase alpha/beta/alpha" evidence="7">
    <location>
        <begin position="3"/>
        <end position="44"/>
    </location>
</feature>
<keyword evidence="4" id="KW-0460">Magnesium</keyword>
<dbReference type="EMBL" id="BARV01012449">
    <property type="protein sequence ID" value="GAI04028.1"/>
    <property type="molecule type" value="Genomic_DNA"/>
</dbReference>
<evidence type="ECO:0000313" key="8">
    <source>
        <dbReference type="EMBL" id="GAI04028.1"/>
    </source>
</evidence>
<dbReference type="Pfam" id="PF00408">
    <property type="entry name" value="PGM_PMM_IV"/>
    <property type="match status" value="1"/>
</dbReference>
<evidence type="ECO:0000256" key="1">
    <source>
        <dbReference type="ARBA" id="ARBA00001946"/>
    </source>
</evidence>